<feature type="binding site" evidence="12">
    <location>
        <position position="49"/>
    </location>
    <ligand>
        <name>Ca(2+)</name>
        <dbReference type="ChEBI" id="CHEBI:29108"/>
    </ligand>
</feature>
<feature type="binding site" evidence="12">
    <location>
        <position position="51"/>
    </location>
    <ligand>
        <name>Ca(2+)</name>
        <dbReference type="ChEBI" id="CHEBI:29108"/>
    </ligand>
</feature>
<feature type="binding site" evidence="12">
    <location>
        <position position="444"/>
    </location>
    <ligand>
        <name>Ca(2+)</name>
        <dbReference type="ChEBI" id="CHEBI:29108"/>
    </ligand>
</feature>
<keyword evidence="5 9" id="KW-0378">Hydrolase</keyword>
<keyword evidence="4 9" id="KW-0255">Endonuclease</keyword>
<feature type="active site" description="Proton donor" evidence="10">
    <location>
        <position position="196"/>
    </location>
</feature>
<accession>A0A084J781</accession>
<dbReference type="InterPro" id="IPR042173">
    <property type="entry name" value="RNase_J_2"/>
</dbReference>
<dbReference type="CDD" id="cd07714">
    <property type="entry name" value="RNaseJ_MBL-fold"/>
    <property type="match status" value="1"/>
</dbReference>
<evidence type="ECO:0000256" key="12">
    <source>
        <dbReference type="PIRSR" id="PIRSR004803-3"/>
    </source>
</evidence>
<dbReference type="Pfam" id="PF00753">
    <property type="entry name" value="Lactamase_B"/>
    <property type="match status" value="1"/>
</dbReference>
<dbReference type="GO" id="GO:0005737">
    <property type="term" value="C:cytoplasm"/>
    <property type="evidence" value="ECO:0007669"/>
    <property type="project" value="UniProtKB-SubCell"/>
</dbReference>
<reference evidence="14 15" key="1">
    <citation type="submission" date="2014-07" db="EMBL/GenBank/DDBJ databases">
        <title>Draft genome of Clostridium sulfidigenes 113A isolated from sediments associated with methane hydrate from Krishna Godavari basin.</title>
        <authorList>
            <person name="Honkalas V.S."/>
            <person name="Dabir A.P."/>
            <person name="Arora P."/>
            <person name="Dhakephalkar P.K."/>
        </authorList>
    </citation>
    <scope>NUCLEOTIDE SEQUENCE [LARGE SCALE GENOMIC DNA]</scope>
    <source>
        <strain evidence="14 15">113A</strain>
    </source>
</reference>
<comment type="caution">
    <text evidence="14">The sequence shown here is derived from an EMBL/GenBank/DDBJ whole genome shotgun (WGS) entry which is preliminary data.</text>
</comment>
<dbReference type="Pfam" id="PF22505">
    <property type="entry name" value="RNase_J_b_CASP"/>
    <property type="match status" value="1"/>
</dbReference>
<evidence type="ECO:0000256" key="4">
    <source>
        <dbReference type="ARBA" id="ARBA00022759"/>
    </source>
</evidence>
<evidence type="ECO:0000256" key="9">
    <source>
        <dbReference type="HAMAP-Rule" id="MF_01491"/>
    </source>
</evidence>
<feature type="domain" description="Metallo-beta-lactamase" evidence="13">
    <location>
        <begin position="21"/>
        <end position="216"/>
    </location>
</feature>
<comment type="subunit">
    <text evidence="9">Homodimer, may be a subunit of the RNA degradosome.</text>
</comment>
<keyword evidence="1 9" id="KW-0963">Cytoplasm</keyword>
<feature type="binding site" evidence="11">
    <location>
        <begin position="233"/>
        <end position="235"/>
    </location>
    <ligand>
        <name>substrate</name>
    </ligand>
</feature>
<dbReference type="Pfam" id="PF07521">
    <property type="entry name" value="RMMBL"/>
    <property type="match status" value="1"/>
</dbReference>
<keyword evidence="15" id="KW-1185">Reference proteome</keyword>
<dbReference type="EC" id="3.1.-.-" evidence="9"/>
<evidence type="ECO:0000313" key="14">
    <source>
        <dbReference type="EMBL" id="KEZ84815.1"/>
    </source>
</evidence>
<feature type="binding site" evidence="9 11">
    <location>
        <begin position="365"/>
        <end position="369"/>
    </location>
    <ligand>
        <name>substrate</name>
    </ligand>
</feature>
<dbReference type="EMBL" id="JPMD01000062">
    <property type="protein sequence ID" value="KEZ84815.1"/>
    <property type="molecule type" value="Genomic_DNA"/>
</dbReference>
<keyword evidence="8 9" id="KW-0694">RNA-binding</keyword>
<dbReference type="PANTHER" id="PTHR43694">
    <property type="entry name" value="RIBONUCLEASE J"/>
    <property type="match status" value="1"/>
</dbReference>
<dbReference type="GO" id="GO:0006364">
    <property type="term" value="P:rRNA processing"/>
    <property type="evidence" value="ECO:0007669"/>
    <property type="project" value="UniProtKB-UniRule"/>
</dbReference>
<dbReference type="PIRSF" id="PIRSF004803">
    <property type="entry name" value="RnjA"/>
    <property type="match status" value="1"/>
</dbReference>
<evidence type="ECO:0000259" key="13">
    <source>
        <dbReference type="SMART" id="SM00849"/>
    </source>
</evidence>
<dbReference type="eggNOG" id="COG0595">
    <property type="taxonomic scope" value="Bacteria"/>
</dbReference>
<feature type="binding site" evidence="12">
    <location>
        <position position="79"/>
    </location>
    <ligand>
        <name>Zn(2+)</name>
        <dbReference type="ChEBI" id="CHEBI:29105"/>
        <label>2</label>
        <note>catalytic</note>
    </ligand>
</feature>
<dbReference type="Gene3D" id="3.60.15.10">
    <property type="entry name" value="Ribonuclease Z/Hydroxyacylglutathione hydrolase-like"/>
    <property type="match status" value="1"/>
</dbReference>
<dbReference type="GO" id="GO:0004534">
    <property type="term" value="F:5'-3' RNA exonuclease activity"/>
    <property type="evidence" value="ECO:0007669"/>
    <property type="project" value="UniProtKB-UniRule"/>
</dbReference>
<evidence type="ECO:0000256" key="3">
    <source>
        <dbReference type="ARBA" id="ARBA00022723"/>
    </source>
</evidence>
<keyword evidence="9" id="KW-0698">rRNA processing</keyword>
<feature type="binding site" evidence="12">
    <location>
        <position position="74"/>
    </location>
    <ligand>
        <name>Zn(2+)</name>
        <dbReference type="ChEBI" id="CHEBI:29105"/>
        <label>1</label>
        <note>catalytic</note>
    </ligand>
</feature>
<feature type="active site" description="Proton acceptor" evidence="10">
    <location>
        <position position="369"/>
    </location>
</feature>
<name>A0A084J781_9CLOT</name>
<dbReference type="InterPro" id="IPR030854">
    <property type="entry name" value="RNase_J_bac"/>
</dbReference>
<evidence type="ECO:0000256" key="11">
    <source>
        <dbReference type="PIRSR" id="PIRSR004803-2"/>
    </source>
</evidence>
<dbReference type="InterPro" id="IPR001279">
    <property type="entry name" value="Metallo-B-lactamas"/>
</dbReference>
<dbReference type="PANTHER" id="PTHR43694:SF1">
    <property type="entry name" value="RIBONUCLEASE J"/>
    <property type="match status" value="1"/>
</dbReference>
<sequence>MKSKIKNKIRVISLGGLGEIGKNITAIEYKDEIIVIDCGISFPEPDMYGVDLVIPDITYLLENKDKVKGFFLTHGHEDHIGALPYVLKQLNVPVYGTRLTLGLVESKLEEHNILKDCDLNVVKAGNTIKLENISVEFIRNSHSIADSCAIAVHTPIGRVVHTGDFKVDYTPIDGEVMDLQRLSTLGKQGVLLLLADSTNVERQGYTISEKVIGESLNRIFGKATGRVIVATFASNIHRLQQIVNASIFYERKIAFSGRSMEKISQVAMNLGYLNIPEESIVGINEIGKYDSENITIITTGSQGEPMSALTRIAAGIHRSVQVEKGDLVIISASPIPGNEKCISNVINDLFKRGAEVIYNSLEEIHVSGHACQEELKLIHSLVKPKYFMPVHGEYRHLMQHGLLAEKLGMDKSNIFVSQVGDVLEVHSKAATISGKVKTGAIMVDGLGVGDVGSSVLHDRKLLAQDGILTVVITIKKDSYTIVAGPDIITRGFVYVRESENIINDARDIVLKEVEKKLAAKDMSRRNIKFAVKNSLSQFIYMKIKRRPIIMPIIMEV</sequence>
<dbReference type="GO" id="GO:0004521">
    <property type="term" value="F:RNA endonuclease activity"/>
    <property type="evidence" value="ECO:0007669"/>
    <property type="project" value="UniProtKB-UniRule"/>
</dbReference>
<dbReference type="InterPro" id="IPR004613">
    <property type="entry name" value="RNase_J"/>
</dbReference>
<feature type="binding site" evidence="12">
    <location>
        <position position="142"/>
    </location>
    <ligand>
        <name>Zn(2+)</name>
        <dbReference type="ChEBI" id="CHEBI:29105"/>
        <label>1</label>
        <note>catalytic</note>
    </ligand>
</feature>
<evidence type="ECO:0000256" key="10">
    <source>
        <dbReference type="PIRSR" id="PIRSR004803-1"/>
    </source>
</evidence>
<dbReference type="RefSeq" id="WP_035135789.1">
    <property type="nucleotide sequence ID" value="NZ_JPMD01000062.1"/>
</dbReference>
<keyword evidence="2 9" id="KW-0540">Nuclease</keyword>
<dbReference type="Gene3D" id="3.40.50.10710">
    <property type="entry name" value="Metallo-hydrolase/oxidoreductase"/>
    <property type="match status" value="1"/>
</dbReference>
<dbReference type="HAMAP" id="MF_01491">
    <property type="entry name" value="RNase_J_bact"/>
    <property type="match status" value="1"/>
</dbReference>
<feature type="binding site" evidence="12">
    <location>
        <position position="164"/>
    </location>
    <ligand>
        <name>Zn(2+)</name>
        <dbReference type="ChEBI" id="CHEBI:29105"/>
        <label>2</label>
        <note>catalytic</note>
    </ligand>
</feature>
<dbReference type="GO" id="GO:0003723">
    <property type="term" value="F:RNA binding"/>
    <property type="evidence" value="ECO:0007669"/>
    <property type="project" value="UniProtKB-UniRule"/>
</dbReference>
<dbReference type="AlphaFoldDB" id="A0A084J781"/>
<keyword evidence="12" id="KW-0106">Calcium</keyword>
<evidence type="ECO:0000256" key="5">
    <source>
        <dbReference type="ARBA" id="ARBA00022801"/>
    </source>
</evidence>
<comment type="subcellular location">
    <subcellularLocation>
        <location evidence="9">Cytoplasm</location>
    </subcellularLocation>
</comment>
<dbReference type="InterPro" id="IPR041636">
    <property type="entry name" value="RNase_J_C"/>
</dbReference>
<dbReference type="Pfam" id="PF17770">
    <property type="entry name" value="RNase_J_C"/>
    <property type="match status" value="1"/>
</dbReference>
<comment type="function">
    <text evidence="9">An RNase that has 5'-3' exonuclease and possibly endonuclease activity. Involved in maturation of rRNA and in some organisms also mRNA maturation and/or decay.</text>
</comment>
<keyword evidence="3 12" id="KW-0479">Metal-binding</keyword>
<dbReference type="InterPro" id="IPR011108">
    <property type="entry name" value="RMMBL"/>
</dbReference>
<evidence type="ECO:0000256" key="1">
    <source>
        <dbReference type="ARBA" id="ARBA00022490"/>
    </source>
</evidence>
<dbReference type="STRING" id="318464.IO99_18370"/>
<feature type="binding site" evidence="12">
    <location>
        <position position="78"/>
    </location>
    <ligand>
        <name>Zn(2+)</name>
        <dbReference type="ChEBI" id="CHEBI:29105"/>
        <label>2</label>
        <note>catalytic</note>
    </ligand>
</feature>
<evidence type="ECO:0000256" key="7">
    <source>
        <dbReference type="ARBA" id="ARBA00022839"/>
    </source>
</evidence>
<organism evidence="14 15">
    <name type="scientific">Clostridium sulfidigenes</name>
    <dbReference type="NCBI Taxonomy" id="318464"/>
    <lineage>
        <taxon>Bacteria</taxon>
        <taxon>Bacillati</taxon>
        <taxon>Bacillota</taxon>
        <taxon>Clostridia</taxon>
        <taxon>Eubacteriales</taxon>
        <taxon>Clostridiaceae</taxon>
        <taxon>Clostridium</taxon>
    </lineage>
</organism>
<evidence type="ECO:0000256" key="8">
    <source>
        <dbReference type="ARBA" id="ARBA00022884"/>
    </source>
</evidence>
<evidence type="ECO:0000313" key="15">
    <source>
        <dbReference type="Proteomes" id="UP000028542"/>
    </source>
</evidence>
<protein>
    <recommendedName>
        <fullName evidence="9">Ribonuclease J</fullName>
        <shortName evidence="9">RNase J</shortName>
        <ecNumber evidence="9">3.1.-.-</ecNumber>
    </recommendedName>
</protein>
<feature type="binding site" evidence="12">
    <location>
        <position position="76"/>
    </location>
    <ligand>
        <name>Zn(2+)</name>
        <dbReference type="ChEBI" id="CHEBI:29105"/>
        <label>1</label>
        <note>catalytic</note>
    </ligand>
</feature>
<comment type="cofactor">
    <cofactor evidence="12">
        <name>Zn(2+)</name>
        <dbReference type="ChEBI" id="CHEBI:29105"/>
    </cofactor>
    <text evidence="12">Binds 2 Zn(2+) ions per subunit. It is not clear if Zn(2+) or Mg(2+) is physiologically important.</text>
</comment>
<dbReference type="Proteomes" id="UP000028542">
    <property type="component" value="Unassembled WGS sequence"/>
</dbReference>
<dbReference type="InterPro" id="IPR036866">
    <property type="entry name" value="RibonucZ/Hydroxyglut_hydro"/>
</dbReference>
<dbReference type="SUPFAM" id="SSF56281">
    <property type="entry name" value="Metallo-hydrolase/oxidoreductase"/>
    <property type="match status" value="1"/>
</dbReference>
<evidence type="ECO:0000256" key="6">
    <source>
        <dbReference type="ARBA" id="ARBA00022833"/>
    </source>
</evidence>
<dbReference type="NCBIfam" id="TIGR00649">
    <property type="entry name" value="MG423"/>
    <property type="match status" value="1"/>
</dbReference>
<gene>
    <name evidence="9" type="primary">rnj</name>
    <name evidence="14" type="ORF">IO99_18370</name>
</gene>
<keyword evidence="7 9" id="KW-0269">Exonuclease</keyword>
<evidence type="ECO:0000256" key="2">
    <source>
        <dbReference type="ARBA" id="ARBA00022722"/>
    </source>
</evidence>
<keyword evidence="6 12" id="KW-0862">Zinc</keyword>
<proteinExistence type="inferred from homology"/>
<dbReference type="GO" id="GO:0008270">
    <property type="term" value="F:zinc ion binding"/>
    <property type="evidence" value="ECO:0007669"/>
    <property type="project" value="InterPro"/>
</dbReference>
<dbReference type="SMART" id="SM00849">
    <property type="entry name" value="Lactamase_B"/>
    <property type="match status" value="1"/>
</dbReference>
<feature type="binding site" evidence="12">
    <location>
        <position position="391"/>
    </location>
    <ligand>
        <name>Zn(2+)</name>
        <dbReference type="ChEBI" id="CHEBI:29105"/>
        <label>1</label>
        <note>catalytic</note>
    </ligand>
</feature>
<dbReference type="InterPro" id="IPR055132">
    <property type="entry name" value="RNase_J_b_CASP"/>
</dbReference>
<comment type="similarity">
    <text evidence="9">Belongs to the metallo-beta-lactamase superfamily. RNA-metabolizing metallo-beta-lactamase-like family. Bacterial RNase J subfamily.</text>
</comment>
<dbReference type="Gene3D" id="3.10.20.580">
    <property type="match status" value="1"/>
</dbReference>
<comment type="cofactor">
    <cofactor evidence="12">
        <name>Ca(2+)</name>
        <dbReference type="ChEBI" id="CHEBI:29108"/>
    </cofactor>
    <text evidence="12">Binds 1 Ca(2+) cation per subunit. Seen in 1 crystal structure, it is not clear if it is physiologically important.</text>
</comment>